<keyword evidence="3 7" id="KW-0201">Cytochrome c-type biogenesis</keyword>
<geneLocation type="chloroplast" evidence="9"/>
<dbReference type="PANTHER" id="PTHR30071:SF1">
    <property type="entry name" value="CYTOCHROME B_B6 PROTEIN-RELATED"/>
    <property type="match status" value="1"/>
</dbReference>
<comment type="subunit">
    <text evidence="7">May interact with Ccs1.</text>
</comment>
<feature type="transmembrane region" description="Helical" evidence="7">
    <location>
        <begin position="74"/>
        <end position="91"/>
    </location>
</feature>
<dbReference type="PANTHER" id="PTHR30071">
    <property type="entry name" value="HEME EXPORTER PROTEIN C"/>
    <property type="match status" value="1"/>
</dbReference>
<dbReference type="EMBL" id="MT019847">
    <property type="protein sequence ID" value="QTV21224.1"/>
    <property type="molecule type" value="Genomic_DNA"/>
</dbReference>
<dbReference type="GO" id="GO:0020037">
    <property type="term" value="F:heme binding"/>
    <property type="evidence" value="ECO:0007669"/>
    <property type="project" value="InterPro"/>
</dbReference>
<comment type="similarity">
    <text evidence="7">Belongs to the CcmF/CycK/Ccl1/NrfE/CcsA family.</text>
</comment>
<feature type="domain" description="Cytochrome c assembly protein" evidence="8">
    <location>
        <begin position="68"/>
        <end position="311"/>
    </location>
</feature>
<keyword evidence="5 7" id="KW-0793">Thylakoid</keyword>
<evidence type="ECO:0000313" key="9">
    <source>
        <dbReference type="EMBL" id="ARF06171.1"/>
    </source>
</evidence>
<evidence type="ECO:0000313" key="10">
    <source>
        <dbReference type="EMBL" id="QTV21224.1"/>
    </source>
</evidence>
<feature type="transmembrane region" description="Helical" evidence="7">
    <location>
        <begin position="221"/>
        <end position="244"/>
    </location>
</feature>
<protein>
    <recommendedName>
        <fullName evidence="7">Cytochrome c biogenesis protein CcsA</fullName>
    </recommendedName>
</protein>
<evidence type="ECO:0000259" key="8">
    <source>
        <dbReference type="Pfam" id="PF01578"/>
    </source>
</evidence>
<evidence type="ECO:0000256" key="1">
    <source>
        <dbReference type="ARBA" id="ARBA00004141"/>
    </source>
</evidence>
<dbReference type="InterPro" id="IPR045062">
    <property type="entry name" value="Cyt_c_biogenesis_CcsA/CcmC"/>
</dbReference>
<evidence type="ECO:0000256" key="3">
    <source>
        <dbReference type="ARBA" id="ARBA00022748"/>
    </source>
</evidence>
<dbReference type="GO" id="GO:0005886">
    <property type="term" value="C:plasma membrane"/>
    <property type="evidence" value="ECO:0007669"/>
    <property type="project" value="TreeGrafter"/>
</dbReference>
<sequence length="319" mass="36594">MIFSTLEHILTHISFSIVSIVITIFLISLSVDEIIGLYNSSEKGMIATFFCITGLLVTRWIYSGHLPLSNLYESLIFLSWSFSIIHMVPYVKKHNNYLSAITAPTTIFTQGFVTSGLLTKMHQSEILVPALQSHWLMMHVSMMVLGYAALLCGSLLSVALLVITFRKVLRIFSKNKNLLNESFFFEEIQYMNERNNVLLSTSFFSFRNYYKAQLIQQLDHWSYRIISLGFIFLTIGILSGAVWANEAWGSYWNWDPKETWAFITWTIFAIYLHTRTTQNFESVNSAIVASMGFLIIWICYFGVNLLGIGLHSYGSFNLH</sequence>
<accession>A0A1W5T384</accession>
<dbReference type="GO" id="GO:0009535">
    <property type="term" value="C:chloroplast thylakoid membrane"/>
    <property type="evidence" value="ECO:0007669"/>
    <property type="project" value="UniProtKB-SubCell"/>
</dbReference>
<comment type="function">
    <text evidence="7">Required during biogenesis of c-type cytochromes (cytochrome c6 and cytochrome f) at the step of heme attachment.</text>
</comment>
<keyword evidence="4 7" id="KW-1133">Transmembrane helix</keyword>
<evidence type="ECO:0000256" key="5">
    <source>
        <dbReference type="ARBA" id="ARBA00023078"/>
    </source>
</evidence>
<feature type="transmembrane region" description="Helical" evidence="7">
    <location>
        <begin position="44"/>
        <end position="62"/>
    </location>
</feature>
<keyword evidence="6 7" id="KW-0472">Membrane</keyword>
<organism evidence="9">
    <name type="scientific">Lagerstroemia intermedia</name>
    <dbReference type="NCBI Taxonomy" id="1977234"/>
    <lineage>
        <taxon>Eukaryota</taxon>
        <taxon>Viridiplantae</taxon>
        <taxon>Streptophyta</taxon>
        <taxon>Embryophyta</taxon>
        <taxon>Tracheophyta</taxon>
        <taxon>Spermatophyta</taxon>
        <taxon>Magnoliopsida</taxon>
        <taxon>eudicotyledons</taxon>
        <taxon>Gunneridae</taxon>
        <taxon>Pentapetalae</taxon>
        <taxon>rosids</taxon>
        <taxon>malvids</taxon>
        <taxon>Myrtales</taxon>
        <taxon>Lythraceae</taxon>
        <taxon>Lagerstroemia</taxon>
    </lineage>
</organism>
<keyword evidence="9" id="KW-0150">Chloroplast</keyword>
<dbReference type="NCBIfam" id="TIGR03144">
    <property type="entry name" value="cytochr_II_ccsB"/>
    <property type="match status" value="1"/>
</dbReference>
<evidence type="ECO:0000256" key="2">
    <source>
        <dbReference type="ARBA" id="ARBA00022692"/>
    </source>
</evidence>
<dbReference type="GeneID" id="32888971"/>
<feature type="transmembrane region" description="Helical" evidence="7">
    <location>
        <begin position="12"/>
        <end position="32"/>
    </location>
</feature>
<evidence type="ECO:0000256" key="4">
    <source>
        <dbReference type="ARBA" id="ARBA00022989"/>
    </source>
</evidence>
<keyword evidence="9" id="KW-0934">Plastid</keyword>
<dbReference type="Pfam" id="PF01578">
    <property type="entry name" value="Cytochrom_C_asm"/>
    <property type="match status" value="1"/>
</dbReference>
<reference evidence="10" key="2">
    <citation type="submission" date="2020-02" db="EMBL/GenBank/DDBJ databases">
        <title>Plastome phylogenomics of Lagerstroemia (Lythraceae).</title>
        <authorList>
            <person name="Dong W."/>
            <person name="Suo Z."/>
        </authorList>
    </citation>
    <scope>NUCLEOTIDE SEQUENCE</scope>
    <source>
        <strain evidence="10">L87</strain>
    </source>
</reference>
<evidence type="ECO:0000256" key="7">
    <source>
        <dbReference type="HAMAP-Rule" id="MF_01391"/>
    </source>
</evidence>
<dbReference type="HAMAP" id="MF_01391">
    <property type="entry name" value="CytC_CcsA"/>
    <property type="match status" value="1"/>
</dbReference>
<proteinExistence type="inferred from homology"/>
<dbReference type="InterPro" id="IPR017562">
    <property type="entry name" value="Cyt_c_biogenesis_CcsA"/>
</dbReference>
<dbReference type="InterPro" id="IPR002541">
    <property type="entry name" value="Cyt_c_assembly"/>
</dbReference>
<dbReference type="EMBL" id="KX852427">
    <property type="protein sequence ID" value="ARF06171.1"/>
    <property type="molecule type" value="Genomic_DNA"/>
</dbReference>
<feature type="transmembrane region" description="Helical" evidence="7">
    <location>
        <begin position="259"/>
        <end position="274"/>
    </location>
</feature>
<dbReference type="RefSeq" id="YP_009364543.1">
    <property type="nucleotide sequence ID" value="NC_034662.1"/>
</dbReference>
<reference evidence="9" key="1">
    <citation type="journal article" date="2017" name="Conserv Genet Resour">
        <title>The complete chloroplast genome of Lagerstroemia intermedia (Lythraceae), a threatened species endemic to southwestern Yunnan province, China.</title>
        <authorList>
            <person name="Gu C."/>
            <person name="Tembrock L.R."/>
            <person name="Wu Z."/>
        </authorList>
    </citation>
    <scope>NUCLEOTIDE SEQUENCE</scope>
</reference>
<dbReference type="AlphaFoldDB" id="A0A1W5T384"/>
<feature type="transmembrane region" description="Helical" evidence="7">
    <location>
        <begin position="286"/>
        <end position="310"/>
    </location>
</feature>
<name>A0A1W5T384_9MYRT</name>
<dbReference type="GO" id="GO:0017004">
    <property type="term" value="P:cytochrome complex assembly"/>
    <property type="evidence" value="ECO:0007669"/>
    <property type="project" value="UniProtKB-UniRule"/>
</dbReference>
<comment type="subcellular location">
    <subcellularLocation>
        <location evidence="1">Membrane</location>
        <topology evidence="1">Multi-pass membrane protein</topology>
    </subcellularLocation>
    <subcellularLocation>
        <location evidence="7">Plastid</location>
        <location evidence="7">Chloroplast thylakoid membrane</location>
        <topology evidence="7">Multi-pass membrane protein</topology>
    </subcellularLocation>
</comment>
<keyword evidence="2 7" id="KW-0812">Transmembrane</keyword>
<gene>
    <name evidence="7 9" type="primary">ccsA</name>
</gene>
<evidence type="ECO:0000256" key="6">
    <source>
        <dbReference type="ARBA" id="ARBA00023136"/>
    </source>
</evidence>
<feature type="transmembrane region" description="Helical" evidence="7">
    <location>
        <begin position="138"/>
        <end position="165"/>
    </location>
</feature>